<protein>
    <submittedName>
        <fullName evidence="1">Uncharacterized protein</fullName>
    </submittedName>
</protein>
<organism evidence="1 2">
    <name type="scientific">Melastoma candidum</name>
    <dbReference type="NCBI Taxonomy" id="119954"/>
    <lineage>
        <taxon>Eukaryota</taxon>
        <taxon>Viridiplantae</taxon>
        <taxon>Streptophyta</taxon>
        <taxon>Embryophyta</taxon>
        <taxon>Tracheophyta</taxon>
        <taxon>Spermatophyta</taxon>
        <taxon>Magnoliopsida</taxon>
        <taxon>eudicotyledons</taxon>
        <taxon>Gunneridae</taxon>
        <taxon>Pentapetalae</taxon>
        <taxon>rosids</taxon>
        <taxon>malvids</taxon>
        <taxon>Myrtales</taxon>
        <taxon>Melastomataceae</taxon>
        <taxon>Melastomatoideae</taxon>
        <taxon>Melastomateae</taxon>
        <taxon>Melastoma</taxon>
    </lineage>
</organism>
<dbReference type="Proteomes" id="UP001057402">
    <property type="component" value="Chromosome 3"/>
</dbReference>
<keyword evidence="2" id="KW-1185">Reference proteome</keyword>
<sequence length="111" mass="11566">MNPSDMSCLNAEGMALGAIACVFPRGDPPATRNYHAACSASLEFLWSAYSGASSDCKSRGCTGRTRDFVTELCAEKGDGTPVNSVRRTSETAVAVERCRAGTEGGFVGYGA</sequence>
<evidence type="ECO:0000313" key="2">
    <source>
        <dbReference type="Proteomes" id="UP001057402"/>
    </source>
</evidence>
<accession>A0ACB9RQ07</accession>
<reference evidence="2" key="1">
    <citation type="journal article" date="2023" name="Front. Plant Sci.">
        <title>Chromosomal-level genome assembly of Melastoma candidum provides insights into trichome evolution.</title>
        <authorList>
            <person name="Zhong Y."/>
            <person name="Wu W."/>
            <person name="Sun C."/>
            <person name="Zou P."/>
            <person name="Liu Y."/>
            <person name="Dai S."/>
            <person name="Zhou R."/>
        </authorList>
    </citation>
    <scope>NUCLEOTIDE SEQUENCE [LARGE SCALE GENOMIC DNA]</scope>
</reference>
<proteinExistence type="predicted"/>
<name>A0ACB9RQ07_9MYRT</name>
<evidence type="ECO:0000313" key="1">
    <source>
        <dbReference type="EMBL" id="KAI4380537.1"/>
    </source>
</evidence>
<gene>
    <name evidence="1" type="ORF">MLD38_006715</name>
</gene>
<comment type="caution">
    <text evidence="1">The sequence shown here is derived from an EMBL/GenBank/DDBJ whole genome shotgun (WGS) entry which is preliminary data.</text>
</comment>
<dbReference type="EMBL" id="CM042882">
    <property type="protein sequence ID" value="KAI4380537.1"/>
    <property type="molecule type" value="Genomic_DNA"/>
</dbReference>